<dbReference type="EMBL" id="MSIE01000065">
    <property type="protein sequence ID" value="OLF11889.1"/>
    <property type="molecule type" value="Genomic_DNA"/>
</dbReference>
<evidence type="ECO:0000313" key="3">
    <source>
        <dbReference type="Proteomes" id="UP000185596"/>
    </source>
</evidence>
<name>A0A1Q8CC07_9PSEU</name>
<proteinExistence type="predicted"/>
<dbReference type="AlphaFoldDB" id="A0A1Q8CC07"/>
<evidence type="ECO:0000256" key="1">
    <source>
        <dbReference type="SAM" id="MobiDB-lite"/>
    </source>
</evidence>
<sequence length="77" mass="8697">MRARLAAHTSWANCPDRTARTAAARKAAQDRFERQVDPDGTLPAHERAQRAQHARKAHFAALALRSARARQARRDQQ</sequence>
<dbReference type="Proteomes" id="UP000185596">
    <property type="component" value="Unassembled WGS sequence"/>
</dbReference>
<keyword evidence="3" id="KW-1185">Reference proteome</keyword>
<organism evidence="2 3">
    <name type="scientific">Actinophytocola xanthii</name>
    <dbReference type="NCBI Taxonomy" id="1912961"/>
    <lineage>
        <taxon>Bacteria</taxon>
        <taxon>Bacillati</taxon>
        <taxon>Actinomycetota</taxon>
        <taxon>Actinomycetes</taxon>
        <taxon>Pseudonocardiales</taxon>
        <taxon>Pseudonocardiaceae</taxon>
    </lineage>
</organism>
<gene>
    <name evidence="2" type="ORF">BU204_29995</name>
</gene>
<feature type="region of interest" description="Disordered" evidence="1">
    <location>
        <begin position="17"/>
        <end position="51"/>
    </location>
</feature>
<protein>
    <submittedName>
        <fullName evidence="2">Uncharacterized protein</fullName>
    </submittedName>
</protein>
<comment type="caution">
    <text evidence="2">The sequence shown here is derived from an EMBL/GenBank/DDBJ whole genome shotgun (WGS) entry which is preliminary data.</text>
</comment>
<reference evidence="2 3" key="1">
    <citation type="submission" date="2016-12" db="EMBL/GenBank/DDBJ databases">
        <title>The draft genome sequence of Actinophytocola sp. 11-183.</title>
        <authorList>
            <person name="Wang W."/>
            <person name="Yuan L."/>
        </authorList>
    </citation>
    <scope>NUCLEOTIDE SEQUENCE [LARGE SCALE GENOMIC DNA]</scope>
    <source>
        <strain evidence="2 3">11-183</strain>
    </source>
</reference>
<evidence type="ECO:0000313" key="2">
    <source>
        <dbReference type="EMBL" id="OLF11889.1"/>
    </source>
</evidence>
<accession>A0A1Q8CC07</accession>
<feature type="compositionally biased region" description="Basic and acidic residues" evidence="1">
    <location>
        <begin position="27"/>
        <end position="37"/>
    </location>
</feature>